<feature type="domain" description="DUF559" evidence="1">
    <location>
        <begin position="12"/>
        <end position="114"/>
    </location>
</feature>
<keyword evidence="3" id="KW-1185">Reference proteome</keyword>
<dbReference type="InterPro" id="IPR047216">
    <property type="entry name" value="Endonuclease_DUF559_bact"/>
</dbReference>
<dbReference type="STRING" id="694427.Palpr_2702"/>
<dbReference type="Gene3D" id="3.40.960.10">
    <property type="entry name" value="VSR Endonuclease"/>
    <property type="match status" value="1"/>
</dbReference>
<organism evidence="2 3">
    <name type="scientific">Paludibacter propionicigenes (strain DSM 17365 / JCM 13257 / WB4)</name>
    <dbReference type="NCBI Taxonomy" id="694427"/>
    <lineage>
        <taxon>Bacteria</taxon>
        <taxon>Pseudomonadati</taxon>
        <taxon>Bacteroidota</taxon>
        <taxon>Bacteroidia</taxon>
        <taxon>Bacteroidales</taxon>
        <taxon>Paludibacteraceae</taxon>
        <taxon>Paludibacter</taxon>
    </lineage>
</organism>
<evidence type="ECO:0000313" key="3">
    <source>
        <dbReference type="Proteomes" id="UP000008718"/>
    </source>
</evidence>
<dbReference type="InterPro" id="IPR011335">
    <property type="entry name" value="Restrct_endonuc-II-like"/>
</dbReference>
<evidence type="ECO:0000259" key="1">
    <source>
        <dbReference type="Pfam" id="PF04480"/>
    </source>
</evidence>
<keyword evidence="2" id="KW-0030">Aminoacyl-tRNA synthetase</keyword>
<dbReference type="EMBL" id="CP002345">
    <property type="protein sequence ID" value="ADQ80832.1"/>
    <property type="molecule type" value="Genomic_DNA"/>
</dbReference>
<reference key="1">
    <citation type="submission" date="2010-11" db="EMBL/GenBank/DDBJ databases">
        <title>The complete genome of Paludibacter propionicigenes DSM 17365.</title>
        <authorList>
            <consortium name="US DOE Joint Genome Institute (JGI-PGF)"/>
            <person name="Lucas S."/>
            <person name="Copeland A."/>
            <person name="Lapidus A."/>
            <person name="Bruce D."/>
            <person name="Goodwin L."/>
            <person name="Pitluck S."/>
            <person name="Kyrpides N."/>
            <person name="Mavromatis K."/>
            <person name="Ivanova N."/>
            <person name="Munk A.C."/>
            <person name="Brettin T."/>
            <person name="Detter J.C."/>
            <person name="Han C."/>
            <person name="Tapia R."/>
            <person name="Land M."/>
            <person name="Hauser L."/>
            <person name="Markowitz V."/>
            <person name="Cheng J.-F."/>
            <person name="Hugenholtz P."/>
            <person name="Woyke T."/>
            <person name="Wu D."/>
            <person name="Gronow S."/>
            <person name="Wellnitz S."/>
            <person name="Brambilla E."/>
            <person name="Klenk H.-P."/>
            <person name="Eisen J.A."/>
        </authorList>
    </citation>
    <scope>NUCLEOTIDE SEQUENCE</scope>
    <source>
        <strain>WB4</strain>
    </source>
</reference>
<gene>
    <name evidence="2" type="ordered locus">Palpr_2702</name>
</gene>
<protein>
    <submittedName>
        <fullName evidence="2">Leucyl-tRNA synthetase</fullName>
    </submittedName>
</protein>
<reference evidence="2 3" key="2">
    <citation type="journal article" date="2011" name="Stand. Genomic Sci.">
        <title>Complete genome sequence of Paludibacter propionicigenes type strain (WB4).</title>
        <authorList>
            <person name="Gronow S."/>
            <person name="Munk C."/>
            <person name="Lapidus A."/>
            <person name="Nolan M."/>
            <person name="Lucas S."/>
            <person name="Hammon N."/>
            <person name="Deshpande S."/>
            <person name="Cheng J.F."/>
            <person name="Tapia R."/>
            <person name="Han C."/>
            <person name="Goodwin L."/>
            <person name="Pitluck S."/>
            <person name="Liolios K."/>
            <person name="Ivanova N."/>
            <person name="Mavromatis K."/>
            <person name="Mikhailova N."/>
            <person name="Pati A."/>
            <person name="Chen A."/>
            <person name="Palaniappan K."/>
            <person name="Land M."/>
            <person name="Hauser L."/>
            <person name="Chang Y.J."/>
            <person name="Jeffries C.D."/>
            <person name="Brambilla E."/>
            <person name="Rohde M."/>
            <person name="Goker M."/>
            <person name="Detter J.C."/>
            <person name="Woyke T."/>
            <person name="Bristow J."/>
            <person name="Eisen J.A."/>
            <person name="Markowitz V."/>
            <person name="Hugenholtz P."/>
            <person name="Kyrpides N.C."/>
            <person name="Klenk H.P."/>
        </authorList>
    </citation>
    <scope>NUCLEOTIDE SEQUENCE [LARGE SCALE GENOMIC DNA]</scope>
    <source>
        <strain evidence="3">DSM 17365 / JCM 13257 / WB4</strain>
    </source>
</reference>
<dbReference type="AlphaFoldDB" id="E4T7Y8"/>
<dbReference type="Proteomes" id="UP000008718">
    <property type="component" value="Chromosome"/>
</dbReference>
<proteinExistence type="predicted"/>
<dbReference type="PANTHER" id="PTHR38590:SF1">
    <property type="entry name" value="BLL0828 PROTEIN"/>
    <property type="match status" value="1"/>
</dbReference>
<accession>E4T7Y8</accession>
<dbReference type="HOGENOM" id="CLU_107928_1_2_10"/>
<dbReference type="PANTHER" id="PTHR38590">
    <property type="entry name" value="BLL0828 PROTEIN"/>
    <property type="match status" value="1"/>
</dbReference>
<dbReference type="SUPFAM" id="SSF52980">
    <property type="entry name" value="Restriction endonuclease-like"/>
    <property type="match status" value="1"/>
</dbReference>
<dbReference type="GO" id="GO:0004812">
    <property type="term" value="F:aminoacyl-tRNA ligase activity"/>
    <property type="evidence" value="ECO:0007669"/>
    <property type="project" value="UniProtKB-KW"/>
</dbReference>
<evidence type="ECO:0000313" key="2">
    <source>
        <dbReference type="EMBL" id="ADQ80832.1"/>
    </source>
</evidence>
<dbReference type="InterPro" id="IPR007569">
    <property type="entry name" value="DUF559"/>
</dbReference>
<dbReference type="eggNOG" id="COG2852">
    <property type="taxonomic scope" value="Bacteria"/>
</dbReference>
<keyword evidence="2" id="KW-0436">Ligase</keyword>
<dbReference type="Pfam" id="PF04480">
    <property type="entry name" value="DUF559"/>
    <property type="match status" value="1"/>
</dbReference>
<dbReference type="CDD" id="cd01038">
    <property type="entry name" value="Endonuclease_DUF559"/>
    <property type="match status" value="1"/>
</dbReference>
<dbReference type="KEGG" id="ppn:Palpr_2702"/>
<sequence length="125" mass="14898">MFYGALPIHFELAKQLRNHQTEAETFLWNHLSSIEGVRFKRQHPILYFIADFYCHKAKLIVEVDGGYHTISEQYLYDKNRDNELTELGLKVIRFTNEQVLFEIEKTLKEIEHEVKKRISLPFNGE</sequence>
<name>E4T7Y8_PALPW</name>